<keyword evidence="2" id="KW-1185">Reference proteome</keyword>
<reference evidence="1 2" key="1">
    <citation type="submission" date="2024-06" db="EMBL/GenBank/DDBJ databases">
        <title>Genomic Encyclopedia of Type Strains, Phase V (KMG-V): Genome sequencing to study the core and pangenomes of soil and plant-associated prokaryotes.</title>
        <authorList>
            <person name="Whitman W."/>
        </authorList>
    </citation>
    <scope>NUCLEOTIDE SEQUENCE [LARGE SCALE GENOMIC DNA]</scope>
    <source>
        <strain evidence="1 2">NE40</strain>
    </source>
</reference>
<organism evidence="1 2">
    <name type="scientific">Endozoicomonas lisbonensis</name>
    <dbReference type="NCBI Taxonomy" id="3120522"/>
    <lineage>
        <taxon>Bacteria</taxon>
        <taxon>Pseudomonadati</taxon>
        <taxon>Pseudomonadota</taxon>
        <taxon>Gammaproteobacteria</taxon>
        <taxon>Oceanospirillales</taxon>
        <taxon>Endozoicomonadaceae</taxon>
        <taxon>Endozoicomonas</taxon>
    </lineage>
</organism>
<evidence type="ECO:0000313" key="2">
    <source>
        <dbReference type="Proteomes" id="UP001549366"/>
    </source>
</evidence>
<sequence length="152" mass="16538">MIMSTTSYQKTITLRSNHSATEKRAAQLMQRAEQGKYGEPTVLMREWIQAGMILSELGHGLVGTLISHDSAGLLEGLSPKEKAEYICRLMENTPWRDIPPAPPVEAVEKPVVKAAVTTEEPAPTVKAIKVAPPTPATEEVEIDVSQIASFTT</sequence>
<dbReference type="Proteomes" id="UP001549366">
    <property type="component" value="Unassembled WGS sequence"/>
</dbReference>
<name>A0ABV2SP59_9GAMM</name>
<gene>
    <name evidence="1" type="ORF">V5J35_004870</name>
</gene>
<evidence type="ECO:0000313" key="1">
    <source>
        <dbReference type="EMBL" id="MET4759551.1"/>
    </source>
</evidence>
<comment type="caution">
    <text evidence="1">The sequence shown here is derived from an EMBL/GenBank/DDBJ whole genome shotgun (WGS) entry which is preliminary data.</text>
</comment>
<protein>
    <submittedName>
        <fullName evidence="1">Uncharacterized protein</fullName>
    </submittedName>
</protein>
<proteinExistence type="predicted"/>
<dbReference type="EMBL" id="JBEWTB010000003">
    <property type="protein sequence ID" value="MET4759551.1"/>
    <property type="molecule type" value="Genomic_DNA"/>
</dbReference>
<accession>A0ABV2SP59</accession>